<feature type="region of interest" description="Disordered" evidence="4">
    <location>
        <begin position="1"/>
        <end position="155"/>
    </location>
</feature>
<feature type="coiled-coil region" evidence="3">
    <location>
        <begin position="184"/>
        <end position="246"/>
    </location>
</feature>
<feature type="compositionally biased region" description="Low complexity" evidence="4">
    <location>
        <begin position="20"/>
        <end position="63"/>
    </location>
</feature>
<gene>
    <name evidence="6" type="ORF">QBC47DRAFT_83804</name>
</gene>
<name>A0AAJ0B7Y6_9PEZI</name>
<dbReference type="Pfam" id="PF07989">
    <property type="entry name" value="Cnn_1N"/>
    <property type="match status" value="1"/>
</dbReference>
<dbReference type="InterPro" id="IPR012943">
    <property type="entry name" value="Cnn_1N"/>
</dbReference>
<keyword evidence="3" id="KW-0175">Coiled coil</keyword>
<dbReference type="Proteomes" id="UP001239445">
    <property type="component" value="Unassembled WGS sequence"/>
</dbReference>
<evidence type="ECO:0000259" key="5">
    <source>
        <dbReference type="Pfam" id="PF07989"/>
    </source>
</evidence>
<proteinExistence type="predicted"/>
<dbReference type="AlphaFoldDB" id="A0AAJ0B7Y6"/>
<feature type="compositionally biased region" description="Polar residues" evidence="4">
    <location>
        <begin position="577"/>
        <end position="591"/>
    </location>
</feature>
<feature type="compositionally biased region" description="Acidic residues" evidence="4">
    <location>
        <begin position="601"/>
        <end position="610"/>
    </location>
</feature>
<evidence type="ECO:0000313" key="6">
    <source>
        <dbReference type="EMBL" id="KAK1751071.1"/>
    </source>
</evidence>
<feature type="region of interest" description="Disordered" evidence="4">
    <location>
        <begin position="352"/>
        <end position="401"/>
    </location>
</feature>
<comment type="caution">
    <text evidence="6">The sequence shown here is derived from an EMBL/GenBank/DDBJ whole genome shotgun (WGS) entry which is preliminary data.</text>
</comment>
<dbReference type="GO" id="GO:0005815">
    <property type="term" value="C:microtubule organizing center"/>
    <property type="evidence" value="ECO:0007669"/>
    <property type="project" value="InterPro"/>
</dbReference>
<feature type="compositionally biased region" description="Basic and acidic residues" evidence="4">
    <location>
        <begin position="93"/>
        <end position="108"/>
    </location>
</feature>
<organism evidence="6 7">
    <name type="scientific">Echria macrotheca</name>
    <dbReference type="NCBI Taxonomy" id="438768"/>
    <lineage>
        <taxon>Eukaryota</taxon>
        <taxon>Fungi</taxon>
        <taxon>Dikarya</taxon>
        <taxon>Ascomycota</taxon>
        <taxon>Pezizomycotina</taxon>
        <taxon>Sordariomycetes</taxon>
        <taxon>Sordariomycetidae</taxon>
        <taxon>Sordariales</taxon>
        <taxon>Schizotheciaceae</taxon>
        <taxon>Echria</taxon>
    </lineage>
</organism>
<feature type="compositionally biased region" description="Basic and acidic residues" evidence="4">
    <location>
        <begin position="784"/>
        <end position="794"/>
    </location>
</feature>
<dbReference type="GO" id="GO:0005737">
    <property type="term" value="C:cytoplasm"/>
    <property type="evidence" value="ECO:0007669"/>
    <property type="project" value="UniProtKB-SubCell"/>
</dbReference>
<feature type="domain" description="Centrosomin N-terminal motif 1" evidence="5">
    <location>
        <begin position="156"/>
        <end position="222"/>
    </location>
</feature>
<protein>
    <recommendedName>
        <fullName evidence="5">Centrosomin N-terminal motif 1 domain-containing protein</fullName>
    </recommendedName>
</protein>
<feature type="region of interest" description="Disordered" evidence="4">
    <location>
        <begin position="431"/>
        <end position="461"/>
    </location>
</feature>
<comment type="subcellular location">
    <subcellularLocation>
        <location evidence="1">Cytoplasm</location>
    </subcellularLocation>
</comment>
<keyword evidence="2" id="KW-0963">Cytoplasm</keyword>
<feature type="compositionally biased region" description="Low complexity" evidence="4">
    <location>
        <begin position="810"/>
        <end position="823"/>
    </location>
</feature>
<feature type="compositionally biased region" description="Polar residues" evidence="4">
    <location>
        <begin position="82"/>
        <end position="91"/>
    </location>
</feature>
<feature type="compositionally biased region" description="Polar residues" evidence="4">
    <location>
        <begin position="1"/>
        <end position="11"/>
    </location>
</feature>
<evidence type="ECO:0000313" key="7">
    <source>
        <dbReference type="Proteomes" id="UP001239445"/>
    </source>
</evidence>
<feature type="compositionally biased region" description="Polar residues" evidence="4">
    <location>
        <begin position="938"/>
        <end position="954"/>
    </location>
</feature>
<dbReference type="EMBL" id="MU839843">
    <property type="protein sequence ID" value="KAK1751071.1"/>
    <property type="molecule type" value="Genomic_DNA"/>
</dbReference>
<evidence type="ECO:0000256" key="2">
    <source>
        <dbReference type="ARBA" id="ARBA00022490"/>
    </source>
</evidence>
<feature type="compositionally biased region" description="Polar residues" evidence="4">
    <location>
        <begin position="729"/>
        <end position="739"/>
    </location>
</feature>
<evidence type="ECO:0000256" key="1">
    <source>
        <dbReference type="ARBA" id="ARBA00004496"/>
    </source>
</evidence>
<evidence type="ECO:0000256" key="4">
    <source>
        <dbReference type="SAM" id="MobiDB-lite"/>
    </source>
</evidence>
<feature type="region of interest" description="Disordered" evidence="4">
    <location>
        <begin position="526"/>
        <end position="652"/>
    </location>
</feature>
<feature type="compositionally biased region" description="Low complexity" evidence="4">
    <location>
        <begin position="745"/>
        <end position="761"/>
    </location>
</feature>
<feature type="compositionally biased region" description="Polar residues" evidence="4">
    <location>
        <begin position="377"/>
        <end position="390"/>
    </location>
</feature>
<keyword evidence="7" id="KW-1185">Reference proteome</keyword>
<feature type="region of interest" description="Disordered" evidence="4">
    <location>
        <begin position="716"/>
        <end position="984"/>
    </location>
</feature>
<feature type="compositionally biased region" description="Low complexity" evidence="4">
    <location>
        <begin position="545"/>
        <end position="557"/>
    </location>
</feature>
<sequence>MDAASSQSQMSDRSRPPYPRTASRSSTSSTRTRMSNNSAASSQQQLPSTTSSRHPYQRTTRPPTIDRPRSQLSREASEQSRESLPTMSTYLQERLERERRVNESERSSSHTSNDAVSMPADMRAIQSSPPRKSAADGRRPRSSGGTEPAKKKGLGVKEMEQTLSTLHKQNFDLKLELFHRREKQTALEERVEKLESEKARTDEMNDQLIQELEKRDKAVEEAVAMIVVLEARVEQLIREREMVRRVEHDGLFYSRGETPRPEATPKSKMLDLAQFDDFRALNRMPSFLSERSENTANLRNVYLGVRGSVVSLPRMAEDAHEAERMEHNGVSSPSLSVLSESSFLSIYGQKHAAGADSPAGGSPPSVDGPSRARGPSMSESIASVKSLTPSKPRRTSASRNMYQNIHGILDVSGSPLQRLERLEMTITAMDEASRPPTSNQDAAAAPPPPIQTVVSQSKTKQEKREALQKVLTQLHQEREFMQNHALPPTPDTISTSTLRRFKNSNDTLSRGQSLTNERSYLALSETTASQVSGAGEETDGTHLGAPQQTTQPASTTAFDSRKPLMGSGAPLDRELSPSPQLRPQSAGATTISRRGGKDGWDSDSDDDFANEVDSMASSFDPWLRESLKPNRGALDPMSSASQAGPNKNAGRASPDLFSFPVSSGGWASDAMYGHLGGAAYMGTVGNGISAPMAEALDALGSSLPSPFFGSGFATPVIGPGNAPPPPPNRRSSLHAQTGPTAGAYSSGSVPASPAKPSPMSSRLKKSPTRRDRSGSVDLRPTPSHLREIGLRQDRSMTVPPRPHHQPPPQQSQEAQSPAQQPLPKQRHYPPTASQAPRPRGLNSLFRRSTGSAEPPQPAPSSAPATETTFRNLPSQMGYPSCGKRSSLIEDDRASATPPPILRNKAQQRLDLDEGGGAPLEPSGGAPIGPIPGPARPVTSGSGPNSASLGNSAAVTSGPPARAEGGGKLKWLGLGRVSSLRNRGA</sequence>
<accession>A0AAJ0B7Y6</accession>
<evidence type="ECO:0000256" key="3">
    <source>
        <dbReference type="SAM" id="Coils"/>
    </source>
</evidence>
<reference evidence="6" key="1">
    <citation type="submission" date="2023-06" db="EMBL/GenBank/DDBJ databases">
        <title>Genome-scale phylogeny and comparative genomics of the fungal order Sordariales.</title>
        <authorList>
            <consortium name="Lawrence Berkeley National Laboratory"/>
            <person name="Hensen N."/>
            <person name="Bonometti L."/>
            <person name="Westerberg I."/>
            <person name="Brannstrom I.O."/>
            <person name="Guillou S."/>
            <person name="Cros-Aarteil S."/>
            <person name="Calhoun S."/>
            <person name="Haridas S."/>
            <person name="Kuo A."/>
            <person name="Mondo S."/>
            <person name="Pangilinan J."/>
            <person name="Riley R."/>
            <person name="Labutti K."/>
            <person name="Andreopoulos B."/>
            <person name="Lipzen A."/>
            <person name="Chen C."/>
            <person name="Yanf M."/>
            <person name="Daum C."/>
            <person name="Ng V."/>
            <person name="Clum A."/>
            <person name="Steindorff A."/>
            <person name="Ohm R."/>
            <person name="Martin F."/>
            <person name="Silar P."/>
            <person name="Natvig D."/>
            <person name="Lalanne C."/>
            <person name="Gautier V."/>
            <person name="Ament-Velasquez S.L."/>
            <person name="Kruys A."/>
            <person name="Hutchinson M.I."/>
            <person name="Powell A.J."/>
            <person name="Barry K."/>
            <person name="Miller A.N."/>
            <person name="Grigoriev I.V."/>
            <person name="Debuchy R."/>
            <person name="Gladieux P."/>
            <person name="Thoren M.H."/>
            <person name="Johannesson H."/>
        </authorList>
    </citation>
    <scope>NUCLEOTIDE SEQUENCE</scope>
    <source>
        <strain evidence="6">PSN4</strain>
    </source>
</reference>
<feature type="compositionally biased region" description="Low complexity" evidence="4">
    <location>
        <begin position="352"/>
        <end position="369"/>
    </location>
</feature>